<evidence type="ECO:0000313" key="4">
    <source>
        <dbReference type="EMBL" id="MFC3032736.1"/>
    </source>
</evidence>
<dbReference type="InterPro" id="IPR029066">
    <property type="entry name" value="PLP-binding_barrel"/>
</dbReference>
<organism evidence="4 5">
    <name type="scientific">Pseudoalteromonas fenneropenaei</name>
    <dbReference type="NCBI Taxonomy" id="1737459"/>
    <lineage>
        <taxon>Bacteria</taxon>
        <taxon>Pseudomonadati</taxon>
        <taxon>Pseudomonadota</taxon>
        <taxon>Gammaproteobacteria</taxon>
        <taxon>Alteromonadales</taxon>
        <taxon>Pseudoalteromonadaceae</taxon>
        <taxon>Pseudoalteromonas</taxon>
    </lineage>
</organism>
<evidence type="ECO:0000256" key="2">
    <source>
        <dbReference type="ARBA" id="ARBA00023239"/>
    </source>
</evidence>
<gene>
    <name evidence="4" type="ORF">ACFOEE_09405</name>
</gene>
<dbReference type="InterPro" id="IPR051466">
    <property type="entry name" value="D-amino_acid_metab_enzyme"/>
</dbReference>
<sequence length="367" mass="39556">MHINELDTPALLVDVDQLARNIAMMQQQISELGLNLRPHCKAHKTPELALQQIAAGAKGVCVAKLGEAEVLARGGVQDILITTPIAGLKKVQRLIALQRQYPTTRLIQVVDHIEQIQLIGKEAQQQQVSIPLLIEVESGQQRCGVEVGDELLNLIRAIQACNGVSYLGVQAYSGHLQQVKTLNERNHAAREAVLPLFTYIEQVLTPLGLAPSVVSGGGTGTFAAYQGLGFTEIQAGSYVFMDASYRSIEDLQQASEPLFGCALSVLATVISTPKPHRAVVDAGMKSLSIDLGMAQVLDDDSIRYQCGGDEHGILHLSQQSQKLRIGDKILLLPSHCDTTVNNFDTFVLVSGTEVVGEVAIAARGRCD</sequence>
<dbReference type="PANTHER" id="PTHR28004">
    <property type="entry name" value="ZGC:162816-RELATED"/>
    <property type="match status" value="1"/>
</dbReference>
<dbReference type="Pfam" id="PF01168">
    <property type="entry name" value="Ala_racemase_N"/>
    <property type="match status" value="1"/>
</dbReference>
<dbReference type="Gene3D" id="2.40.37.20">
    <property type="entry name" value="D-serine dehydratase-like domain"/>
    <property type="match status" value="1"/>
</dbReference>
<feature type="domain" description="D-serine dehydratase-like" evidence="3">
    <location>
        <begin position="262"/>
        <end position="350"/>
    </location>
</feature>
<dbReference type="Pfam" id="PF14031">
    <property type="entry name" value="D-ser_dehydrat"/>
    <property type="match status" value="1"/>
</dbReference>
<accession>A0ABV7CJI9</accession>
<evidence type="ECO:0000313" key="5">
    <source>
        <dbReference type="Proteomes" id="UP001595453"/>
    </source>
</evidence>
<dbReference type="CDD" id="cd06819">
    <property type="entry name" value="PLPDE_III_LS_D-TA"/>
    <property type="match status" value="1"/>
</dbReference>
<dbReference type="InterPro" id="IPR042208">
    <property type="entry name" value="D-ser_dehydrat-like_sf"/>
</dbReference>
<dbReference type="InterPro" id="IPR026956">
    <property type="entry name" value="D-ser_dehydrat-like_dom"/>
</dbReference>
<proteinExistence type="inferred from homology"/>
<keyword evidence="2" id="KW-0456">Lyase</keyword>
<protein>
    <submittedName>
        <fullName evidence="4">DSD1 family PLP-dependent enzyme</fullName>
    </submittedName>
</protein>
<dbReference type="InterPro" id="IPR001608">
    <property type="entry name" value="Ala_racemase_N"/>
</dbReference>
<dbReference type="Gene3D" id="3.20.20.10">
    <property type="entry name" value="Alanine racemase"/>
    <property type="match status" value="1"/>
</dbReference>
<dbReference type="PANTHER" id="PTHR28004:SF2">
    <property type="entry name" value="D-SERINE DEHYDRATASE"/>
    <property type="match status" value="1"/>
</dbReference>
<dbReference type="Proteomes" id="UP001595453">
    <property type="component" value="Unassembled WGS sequence"/>
</dbReference>
<keyword evidence="5" id="KW-1185">Reference proteome</keyword>
<evidence type="ECO:0000259" key="3">
    <source>
        <dbReference type="SMART" id="SM01119"/>
    </source>
</evidence>
<dbReference type="EMBL" id="JBHRSD010000014">
    <property type="protein sequence ID" value="MFC3032736.1"/>
    <property type="molecule type" value="Genomic_DNA"/>
</dbReference>
<name>A0ABV7CJI9_9GAMM</name>
<evidence type="ECO:0000256" key="1">
    <source>
        <dbReference type="ARBA" id="ARBA00005323"/>
    </source>
</evidence>
<comment type="caution">
    <text evidence="4">The sequence shown here is derived from an EMBL/GenBank/DDBJ whole genome shotgun (WGS) entry which is preliminary data.</text>
</comment>
<comment type="similarity">
    <text evidence="1">Belongs to the DSD1 family.</text>
</comment>
<dbReference type="SMART" id="SM01119">
    <property type="entry name" value="D-ser_dehydrat"/>
    <property type="match status" value="1"/>
</dbReference>
<reference evidence="5" key="1">
    <citation type="journal article" date="2019" name="Int. J. Syst. Evol. Microbiol.">
        <title>The Global Catalogue of Microorganisms (GCM) 10K type strain sequencing project: providing services to taxonomists for standard genome sequencing and annotation.</title>
        <authorList>
            <consortium name="The Broad Institute Genomics Platform"/>
            <consortium name="The Broad Institute Genome Sequencing Center for Infectious Disease"/>
            <person name="Wu L."/>
            <person name="Ma J."/>
        </authorList>
    </citation>
    <scope>NUCLEOTIDE SEQUENCE [LARGE SCALE GENOMIC DNA]</scope>
    <source>
        <strain evidence="5">KCTC 42730</strain>
    </source>
</reference>
<dbReference type="SUPFAM" id="SSF51419">
    <property type="entry name" value="PLP-binding barrel"/>
    <property type="match status" value="1"/>
</dbReference>
<dbReference type="RefSeq" id="WP_377123531.1">
    <property type="nucleotide sequence ID" value="NZ_JBHRSD010000014.1"/>
</dbReference>